<reference evidence="2" key="1">
    <citation type="journal article" date="2022" name="Mol. Ecol. Resour.">
        <title>The genomes of chicory, endive, great burdock and yacon provide insights into Asteraceae palaeo-polyploidization history and plant inulin production.</title>
        <authorList>
            <person name="Fan W."/>
            <person name="Wang S."/>
            <person name="Wang H."/>
            <person name="Wang A."/>
            <person name="Jiang F."/>
            <person name="Liu H."/>
            <person name="Zhao H."/>
            <person name="Xu D."/>
            <person name="Zhang Y."/>
        </authorList>
    </citation>
    <scope>NUCLEOTIDE SEQUENCE [LARGE SCALE GENOMIC DNA]</scope>
    <source>
        <strain evidence="2">cv. Punajuju</strain>
    </source>
</reference>
<sequence length="135" mass="15652">MKFRYLTTLRFHNPEITYKDKSIKYTELVQAQFTYSISAAFSDEHKIQGVDSHGVIDCVAKVDVRREKGYSEERWVREVFRNMRPDRIVNRAVAVSPNVIHLYLKANACKKATSGEPGHEEAEKYGTEAKYHNLK</sequence>
<accession>A0ACB9AFJ7</accession>
<organism evidence="1 2">
    <name type="scientific">Cichorium intybus</name>
    <name type="common">Chicory</name>
    <dbReference type="NCBI Taxonomy" id="13427"/>
    <lineage>
        <taxon>Eukaryota</taxon>
        <taxon>Viridiplantae</taxon>
        <taxon>Streptophyta</taxon>
        <taxon>Embryophyta</taxon>
        <taxon>Tracheophyta</taxon>
        <taxon>Spermatophyta</taxon>
        <taxon>Magnoliopsida</taxon>
        <taxon>eudicotyledons</taxon>
        <taxon>Gunneridae</taxon>
        <taxon>Pentapetalae</taxon>
        <taxon>asterids</taxon>
        <taxon>campanulids</taxon>
        <taxon>Asterales</taxon>
        <taxon>Asteraceae</taxon>
        <taxon>Cichorioideae</taxon>
        <taxon>Cichorieae</taxon>
        <taxon>Cichoriinae</taxon>
        <taxon>Cichorium</taxon>
    </lineage>
</organism>
<name>A0ACB9AFJ7_CICIN</name>
<keyword evidence="2" id="KW-1185">Reference proteome</keyword>
<reference evidence="1 2" key="2">
    <citation type="journal article" date="2022" name="Mol. Ecol. Resour.">
        <title>The genomes of chicory, endive, great burdock and yacon provide insights into Asteraceae paleo-polyploidization history and plant inulin production.</title>
        <authorList>
            <person name="Fan W."/>
            <person name="Wang S."/>
            <person name="Wang H."/>
            <person name="Wang A."/>
            <person name="Jiang F."/>
            <person name="Liu H."/>
            <person name="Zhao H."/>
            <person name="Xu D."/>
            <person name="Zhang Y."/>
        </authorList>
    </citation>
    <scope>NUCLEOTIDE SEQUENCE [LARGE SCALE GENOMIC DNA]</scope>
    <source>
        <strain evidence="2">cv. Punajuju</strain>
        <tissue evidence="1">Leaves</tissue>
    </source>
</reference>
<dbReference type="EMBL" id="CM042015">
    <property type="protein sequence ID" value="KAI3708613.1"/>
    <property type="molecule type" value="Genomic_DNA"/>
</dbReference>
<evidence type="ECO:0000313" key="2">
    <source>
        <dbReference type="Proteomes" id="UP001055811"/>
    </source>
</evidence>
<evidence type="ECO:0000313" key="1">
    <source>
        <dbReference type="EMBL" id="KAI3708613.1"/>
    </source>
</evidence>
<gene>
    <name evidence="1" type="ORF">L2E82_37909</name>
</gene>
<comment type="caution">
    <text evidence="1">The sequence shown here is derived from an EMBL/GenBank/DDBJ whole genome shotgun (WGS) entry which is preliminary data.</text>
</comment>
<protein>
    <submittedName>
        <fullName evidence="1">Uncharacterized protein</fullName>
    </submittedName>
</protein>
<proteinExistence type="predicted"/>
<dbReference type="Proteomes" id="UP001055811">
    <property type="component" value="Linkage Group LG07"/>
</dbReference>